<accession>A0A318ZNW0</accession>
<evidence type="ECO:0000256" key="1">
    <source>
        <dbReference type="SAM" id="MobiDB-lite"/>
    </source>
</evidence>
<evidence type="ECO:0000313" key="2">
    <source>
        <dbReference type="EMBL" id="PYH48214.1"/>
    </source>
</evidence>
<reference evidence="2 3" key="1">
    <citation type="submission" date="2016-12" db="EMBL/GenBank/DDBJ databases">
        <title>The genomes of Aspergillus section Nigri reveals drivers in fungal speciation.</title>
        <authorList>
            <consortium name="DOE Joint Genome Institute"/>
            <person name="Vesth T.C."/>
            <person name="Nybo J."/>
            <person name="Theobald S."/>
            <person name="Brandl J."/>
            <person name="Frisvad J.C."/>
            <person name="Nielsen K.F."/>
            <person name="Lyhne E.K."/>
            <person name="Kogle M.E."/>
            <person name="Kuo A."/>
            <person name="Riley R."/>
            <person name="Clum A."/>
            <person name="Nolan M."/>
            <person name="Lipzen A."/>
            <person name="Salamov A."/>
            <person name="Henrissat B."/>
            <person name="Wiebenga A."/>
            <person name="De Vries R.P."/>
            <person name="Grigoriev I.V."/>
            <person name="Mortensen U.H."/>
            <person name="Andersen M.R."/>
            <person name="Baker S.E."/>
        </authorList>
    </citation>
    <scope>NUCLEOTIDE SEQUENCE [LARGE SCALE GENOMIC DNA]</scope>
    <source>
        <strain evidence="2 3">JOP 1030-1</strain>
    </source>
</reference>
<name>A0A318ZNW0_9EURO</name>
<feature type="compositionally biased region" description="Polar residues" evidence="1">
    <location>
        <begin position="122"/>
        <end position="134"/>
    </location>
</feature>
<feature type="region of interest" description="Disordered" evidence="1">
    <location>
        <begin position="109"/>
        <end position="138"/>
    </location>
</feature>
<protein>
    <submittedName>
        <fullName evidence="2">Uncharacterized protein</fullName>
    </submittedName>
</protein>
<proteinExistence type="predicted"/>
<dbReference type="RefSeq" id="XP_025434196.1">
    <property type="nucleotide sequence ID" value="XM_025570847.1"/>
</dbReference>
<gene>
    <name evidence="2" type="ORF">BP01DRAFT_178025</name>
</gene>
<dbReference type="GeneID" id="37072075"/>
<dbReference type="Proteomes" id="UP000248349">
    <property type="component" value="Unassembled WGS sequence"/>
</dbReference>
<dbReference type="EMBL" id="KZ821222">
    <property type="protein sequence ID" value="PYH48214.1"/>
    <property type="molecule type" value="Genomic_DNA"/>
</dbReference>
<dbReference type="AlphaFoldDB" id="A0A318ZNW0"/>
<evidence type="ECO:0000313" key="3">
    <source>
        <dbReference type="Proteomes" id="UP000248349"/>
    </source>
</evidence>
<sequence>MSRYSVYLRVSQLTVMKRRRRCSFPEIPSATAICYRRLRRGLCASQLPPRMSDHHDHFVNNNVDRRVRCCLGRLLHETLAFDPDGPGIPPTCPYLWYTGRCEFTGMFTSAGGGSSQPPSGSVQNFKGTTTTGMPNTVARIALSDPEISY</sequence>
<organism evidence="2 3">
    <name type="scientific">Aspergillus saccharolyticus JOP 1030-1</name>
    <dbReference type="NCBI Taxonomy" id="1450539"/>
    <lineage>
        <taxon>Eukaryota</taxon>
        <taxon>Fungi</taxon>
        <taxon>Dikarya</taxon>
        <taxon>Ascomycota</taxon>
        <taxon>Pezizomycotina</taxon>
        <taxon>Eurotiomycetes</taxon>
        <taxon>Eurotiomycetidae</taxon>
        <taxon>Eurotiales</taxon>
        <taxon>Aspergillaceae</taxon>
        <taxon>Aspergillus</taxon>
        <taxon>Aspergillus subgen. Circumdati</taxon>
    </lineage>
</organism>
<keyword evidence="3" id="KW-1185">Reference proteome</keyword>